<comment type="caution">
    <text evidence="2">The sequence shown here is derived from an EMBL/GenBank/DDBJ whole genome shotgun (WGS) entry which is preliminary data.</text>
</comment>
<dbReference type="AlphaFoldDB" id="A0A8K1G1X5"/>
<reference evidence="2" key="1">
    <citation type="submission" date="2019-04" db="EMBL/GenBank/DDBJ databases">
        <title>Genome assembly of Zosterops borbonicus 15179.</title>
        <authorList>
            <person name="Leroy T."/>
            <person name="Anselmetti Y."/>
            <person name="Tilak M.-K."/>
            <person name="Nabholz B."/>
        </authorList>
    </citation>
    <scope>NUCLEOTIDE SEQUENCE</scope>
    <source>
        <strain evidence="2">HGM_15179</strain>
        <tissue evidence="2">Muscle</tissue>
    </source>
</reference>
<gene>
    <name evidence="2" type="ORF">HGM15179_016908</name>
</gene>
<organism evidence="2 3">
    <name type="scientific">Zosterops borbonicus</name>
    <dbReference type="NCBI Taxonomy" id="364589"/>
    <lineage>
        <taxon>Eukaryota</taxon>
        <taxon>Metazoa</taxon>
        <taxon>Chordata</taxon>
        <taxon>Craniata</taxon>
        <taxon>Vertebrata</taxon>
        <taxon>Euteleostomi</taxon>
        <taxon>Archelosauria</taxon>
        <taxon>Archosauria</taxon>
        <taxon>Dinosauria</taxon>
        <taxon>Saurischia</taxon>
        <taxon>Theropoda</taxon>
        <taxon>Coelurosauria</taxon>
        <taxon>Aves</taxon>
        <taxon>Neognathae</taxon>
        <taxon>Neoaves</taxon>
        <taxon>Telluraves</taxon>
        <taxon>Australaves</taxon>
        <taxon>Passeriformes</taxon>
        <taxon>Sylvioidea</taxon>
        <taxon>Zosteropidae</taxon>
        <taxon>Zosterops</taxon>
    </lineage>
</organism>
<feature type="compositionally biased region" description="Polar residues" evidence="1">
    <location>
        <begin position="144"/>
        <end position="154"/>
    </location>
</feature>
<accession>A0A8K1G1X5</accession>
<sequence>MDTYSSSSSLSLEFPYLPQVSRHQKVLEWLQRHFPDSDDEESTGARRLRAWQRKAPQLKLDAQIQKLVQAMSSRSSSGKDKVLSLSGKPHRGREVSQGEAAIQDKNIWHRPLGLEDDEESLEELSSSDLVRVRPRASHALRSPVGTNLATSTPTRAAEEEEPFEPLSLQDKMAAAPSVLSE</sequence>
<evidence type="ECO:0000313" key="3">
    <source>
        <dbReference type="Proteomes" id="UP000796761"/>
    </source>
</evidence>
<proteinExistence type="predicted"/>
<name>A0A8K1G1X5_9PASS</name>
<evidence type="ECO:0000256" key="1">
    <source>
        <dbReference type="SAM" id="MobiDB-lite"/>
    </source>
</evidence>
<keyword evidence="3" id="KW-1185">Reference proteome</keyword>
<feature type="region of interest" description="Disordered" evidence="1">
    <location>
        <begin position="133"/>
        <end position="181"/>
    </location>
</feature>
<feature type="non-terminal residue" evidence="2">
    <location>
        <position position="181"/>
    </location>
</feature>
<dbReference type="Proteomes" id="UP000796761">
    <property type="component" value="Unassembled WGS sequence"/>
</dbReference>
<feature type="region of interest" description="Disordered" evidence="1">
    <location>
        <begin position="70"/>
        <end position="106"/>
    </location>
</feature>
<dbReference type="EMBL" id="SWJQ01000915">
    <property type="protein sequence ID" value="TRZ10197.1"/>
    <property type="molecule type" value="Genomic_DNA"/>
</dbReference>
<protein>
    <submittedName>
        <fullName evidence="2">Uncharacterized protein</fullName>
    </submittedName>
</protein>
<evidence type="ECO:0000313" key="2">
    <source>
        <dbReference type="EMBL" id="TRZ10197.1"/>
    </source>
</evidence>